<dbReference type="EMBL" id="CGIH01000008">
    <property type="protein sequence ID" value="CFX13754.1"/>
    <property type="molecule type" value="Genomic_DNA"/>
</dbReference>
<keyword evidence="5 9" id="KW-0812">Transmembrane</keyword>
<keyword evidence="6" id="KW-0059">Arsenical resistance</keyword>
<dbReference type="FunFam" id="1.20.1530.20:FF:000009">
    <property type="entry name" value="Arsenite transporter, ACR3 family"/>
    <property type="match status" value="1"/>
</dbReference>
<keyword evidence="4 9" id="KW-1003">Cell membrane</keyword>
<dbReference type="InterPro" id="IPR002657">
    <property type="entry name" value="BilAc:Na_symport/Acr3"/>
</dbReference>
<keyword evidence="7 9" id="KW-1133">Transmembrane helix</keyword>
<dbReference type="GO" id="GO:0005886">
    <property type="term" value="C:plasma membrane"/>
    <property type="evidence" value="ECO:0007669"/>
    <property type="project" value="UniProtKB-SubCell"/>
</dbReference>
<keyword evidence="12" id="KW-1185">Reference proteome</keyword>
<proteinExistence type="inferred from homology"/>
<name>A0A0E4C7W0_9FIRM</name>
<dbReference type="PANTHER" id="PTHR43057">
    <property type="entry name" value="ARSENITE EFFLUX TRANSPORTER"/>
    <property type="match status" value="1"/>
</dbReference>
<evidence type="ECO:0000256" key="10">
    <source>
        <dbReference type="SAM" id="Phobius"/>
    </source>
</evidence>
<dbReference type="GO" id="GO:0015105">
    <property type="term" value="F:arsenite transmembrane transporter activity"/>
    <property type="evidence" value="ECO:0007669"/>
    <property type="project" value="TreeGrafter"/>
</dbReference>
<dbReference type="InterPro" id="IPR038770">
    <property type="entry name" value="Na+/solute_symporter_sf"/>
</dbReference>
<dbReference type="NCBIfam" id="TIGR00832">
    <property type="entry name" value="acr3"/>
    <property type="match status" value="1"/>
</dbReference>
<evidence type="ECO:0000256" key="1">
    <source>
        <dbReference type="ARBA" id="ARBA00004651"/>
    </source>
</evidence>
<comment type="similarity">
    <text evidence="2 9">Belongs to the arsenical resistance-3 (ACR3) (TC 2.A.59) family.</text>
</comment>
<feature type="transmembrane region" description="Helical" evidence="10">
    <location>
        <begin position="14"/>
        <end position="33"/>
    </location>
</feature>
<evidence type="ECO:0000256" key="4">
    <source>
        <dbReference type="ARBA" id="ARBA00022475"/>
    </source>
</evidence>
<dbReference type="InterPro" id="IPR004706">
    <property type="entry name" value="Arsenical-R_Acr3"/>
</dbReference>
<comment type="subcellular location">
    <subcellularLocation>
        <location evidence="1 9">Cell membrane</location>
        <topology evidence="1 9">Multi-pass membrane protein</topology>
    </subcellularLocation>
</comment>
<feature type="transmembrane region" description="Helical" evidence="10">
    <location>
        <begin position="111"/>
        <end position="133"/>
    </location>
</feature>
<dbReference type="GO" id="GO:0046685">
    <property type="term" value="P:response to arsenic-containing substance"/>
    <property type="evidence" value="ECO:0007669"/>
    <property type="project" value="UniProtKB-KW"/>
</dbReference>
<dbReference type="GO" id="GO:0015297">
    <property type="term" value="F:antiporter activity"/>
    <property type="evidence" value="ECO:0007669"/>
    <property type="project" value="UniProtKB-UniRule"/>
</dbReference>
<evidence type="ECO:0000256" key="9">
    <source>
        <dbReference type="PIRNR" id="PIRNR005508"/>
    </source>
</evidence>
<evidence type="ECO:0000313" key="12">
    <source>
        <dbReference type="Proteomes" id="UP000045545"/>
    </source>
</evidence>
<dbReference type="Proteomes" id="UP000045545">
    <property type="component" value="Unassembled WGS sequence"/>
</dbReference>
<evidence type="ECO:0000256" key="7">
    <source>
        <dbReference type="ARBA" id="ARBA00022989"/>
    </source>
</evidence>
<feature type="transmembrane region" description="Helical" evidence="10">
    <location>
        <begin position="291"/>
        <end position="313"/>
    </location>
</feature>
<dbReference type="OrthoDB" id="9771457at2"/>
<dbReference type="Gene3D" id="1.20.1530.20">
    <property type="match status" value="1"/>
</dbReference>
<feature type="transmembrane region" description="Helical" evidence="10">
    <location>
        <begin position="140"/>
        <end position="167"/>
    </location>
</feature>
<keyword evidence="3 9" id="KW-0813">Transport</keyword>
<evidence type="ECO:0000256" key="5">
    <source>
        <dbReference type="ARBA" id="ARBA00022692"/>
    </source>
</evidence>
<evidence type="ECO:0000256" key="2">
    <source>
        <dbReference type="ARBA" id="ARBA00010110"/>
    </source>
</evidence>
<feature type="transmembrane region" description="Helical" evidence="10">
    <location>
        <begin position="319"/>
        <end position="342"/>
    </location>
</feature>
<sequence length="357" mass="39786">MLEKEAQLSFLDKYLTLWIFIAMGIGVLGGYLFPNLAQTLSQFSTGTISWPIAIGLIIMMYPPLAKVKYEEIGKVFQNKKVFTFSLLQNWVAGPILMFFLAILFFADKPGFAIGLIIIGSARCIAMVIIWNTLAKGDNEYCAALVALNSIFQILLYTVYIYIFVTLIPEWLGLSWGGQVVKISMIDVAKSVLIYLGIPFAAGFLTRFSLIRVKTKEWYETVFIPKISPLALIALLYTIVIMFITKGEQIIQNPFDVILIAIPLLIYFAVMFFASFFAAYQWGFRYDQTVSLAFTAASNNFELAIAVSVAVFGIASDVAFAAVIGPLVEVPVMISLVNAALFFKRKYYDEKGLPKVLG</sequence>
<evidence type="ECO:0000256" key="3">
    <source>
        <dbReference type="ARBA" id="ARBA00022448"/>
    </source>
</evidence>
<keyword evidence="8 9" id="KW-0472">Membrane</keyword>
<accession>A0A0E4C7W0</accession>
<reference evidence="11 12" key="1">
    <citation type="submission" date="2015-03" db="EMBL/GenBank/DDBJ databases">
        <authorList>
            <person name="Murphy D."/>
        </authorList>
    </citation>
    <scope>NUCLEOTIDE SEQUENCE [LARGE SCALE GENOMIC DNA]</scope>
    <source>
        <strain evidence="11 12">OL-4</strain>
    </source>
</reference>
<feature type="transmembrane region" description="Helical" evidence="10">
    <location>
        <begin position="81"/>
        <end position="105"/>
    </location>
</feature>
<feature type="transmembrane region" description="Helical" evidence="10">
    <location>
        <begin position="187"/>
        <end position="205"/>
    </location>
</feature>
<protein>
    <submittedName>
        <fullName evidence="11">Bile acid:sodium symporter</fullName>
    </submittedName>
</protein>
<dbReference type="PIRSF" id="PIRSF005508">
    <property type="entry name" value="Acr3"/>
    <property type="match status" value="1"/>
</dbReference>
<evidence type="ECO:0000256" key="6">
    <source>
        <dbReference type="ARBA" id="ARBA00022849"/>
    </source>
</evidence>
<dbReference type="RefSeq" id="WP_046495592.1">
    <property type="nucleotide sequence ID" value="NZ_CGIH01000008.1"/>
</dbReference>
<gene>
    <name evidence="11" type="ORF">571</name>
</gene>
<dbReference type="STRING" id="690567.571"/>
<dbReference type="Pfam" id="PF01758">
    <property type="entry name" value="SBF"/>
    <property type="match status" value="1"/>
</dbReference>
<evidence type="ECO:0000313" key="11">
    <source>
        <dbReference type="EMBL" id="CFX13754.1"/>
    </source>
</evidence>
<evidence type="ECO:0000256" key="8">
    <source>
        <dbReference type="ARBA" id="ARBA00023136"/>
    </source>
</evidence>
<organism evidence="11 12">
    <name type="scientific">Syntrophomonas zehnderi OL-4</name>
    <dbReference type="NCBI Taxonomy" id="690567"/>
    <lineage>
        <taxon>Bacteria</taxon>
        <taxon>Bacillati</taxon>
        <taxon>Bacillota</taxon>
        <taxon>Clostridia</taxon>
        <taxon>Eubacteriales</taxon>
        <taxon>Syntrophomonadaceae</taxon>
        <taxon>Syntrophomonas</taxon>
    </lineage>
</organism>
<dbReference type="GO" id="GO:0015104">
    <property type="term" value="F:antimonite transmembrane transporter activity"/>
    <property type="evidence" value="ECO:0007669"/>
    <property type="project" value="TreeGrafter"/>
</dbReference>
<dbReference type="AlphaFoldDB" id="A0A0E4C7W0"/>
<dbReference type="PANTHER" id="PTHR43057:SF1">
    <property type="entry name" value="ARSENICAL-RESISTANCE PROTEIN 3"/>
    <property type="match status" value="1"/>
</dbReference>
<feature type="transmembrane region" description="Helical" evidence="10">
    <location>
        <begin position="226"/>
        <end position="244"/>
    </location>
</feature>
<feature type="transmembrane region" description="Helical" evidence="10">
    <location>
        <begin position="256"/>
        <end position="279"/>
    </location>
</feature>